<dbReference type="EMBL" id="MBDL01000010">
    <property type="protein sequence ID" value="ODA12650.1"/>
    <property type="molecule type" value="Genomic_DNA"/>
</dbReference>
<sequence>MNKLNGWITATAVNGDEIRVKIVPLERQQRNPSGMSWVEVGKKIELETGENRQFNFDGRSFYLGLNQLYRVAI</sequence>
<dbReference type="RefSeq" id="WP_068888001.1">
    <property type="nucleotide sequence ID" value="NZ_CBCRUU010000012.1"/>
</dbReference>
<organism evidence="1 2">
    <name type="scientific">Acinetobacter celticus</name>
    <dbReference type="NCBI Taxonomy" id="1891224"/>
    <lineage>
        <taxon>Bacteria</taxon>
        <taxon>Pseudomonadati</taxon>
        <taxon>Pseudomonadota</taxon>
        <taxon>Gammaproteobacteria</taxon>
        <taxon>Moraxellales</taxon>
        <taxon>Moraxellaceae</taxon>
        <taxon>Acinetobacter</taxon>
    </lineage>
</organism>
<name>A0A1C3CV36_9GAMM</name>
<gene>
    <name evidence="1" type="ORF">BBP83_08790</name>
</gene>
<dbReference type="Proteomes" id="UP000186553">
    <property type="component" value="Unassembled WGS sequence"/>
</dbReference>
<dbReference type="AlphaFoldDB" id="A0A1C3CV36"/>
<comment type="caution">
    <text evidence="1">The sequence shown here is derived from an EMBL/GenBank/DDBJ whole genome shotgun (WGS) entry which is preliminary data.</text>
</comment>
<accession>A0A1C3CV36</accession>
<protein>
    <submittedName>
        <fullName evidence="1">Transposase</fullName>
    </submittedName>
</protein>
<reference evidence="1 2" key="1">
    <citation type="submission" date="2016-07" db="EMBL/GenBank/DDBJ databases">
        <title>Acinetobacter sp. ANC 4603.</title>
        <authorList>
            <person name="Radolfova-Krizova L."/>
            <person name="Nemec A."/>
        </authorList>
    </citation>
    <scope>NUCLEOTIDE SEQUENCE [LARGE SCALE GENOMIC DNA]</scope>
    <source>
        <strain evidence="1 2">ANC 4603</strain>
    </source>
</reference>
<keyword evidence="2" id="KW-1185">Reference proteome</keyword>
<evidence type="ECO:0000313" key="1">
    <source>
        <dbReference type="EMBL" id="ODA12650.1"/>
    </source>
</evidence>
<proteinExistence type="predicted"/>
<dbReference type="OrthoDB" id="6699874at2"/>
<evidence type="ECO:0000313" key="2">
    <source>
        <dbReference type="Proteomes" id="UP000186553"/>
    </source>
</evidence>